<proteinExistence type="predicted"/>
<dbReference type="EMBL" id="BSXV01000841">
    <property type="protein sequence ID" value="GME90837.1"/>
    <property type="molecule type" value="Genomic_DNA"/>
</dbReference>
<evidence type="ECO:0000313" key="1">
    <source>
        <dbReference type="EMBL" id="GME90837.1"/>
    </source>
</evidence>
<protein>
    <submittedName>
        <fullName evidence="1">Unnamed protein product</fullName>
    </submittedName>
</protein>
<gene>
    <name evidence="1" type="ORF">Cboi01_000203100</name>
</gene>
<keyword evidence="2" id="KW-1185">Reference proteome</keyword>
<organism evidence="1 2">
    <name type="scientific">Candida boidinii</name>
    <name type="common">Yeast</name>
    <dbReference type="NCBI Taxonomy" id="5477"/>
    <lineage>
        <taxon>Eukaryota</taxon>
        <taxon>Fungi</taxon>
        <taxon>Dikarya</taxon>
        <taxon>Ascomycota</taxon>
        <taxon>Saccharomycotina</taxon>
        <taxon>Pichiomycetes</taxon>
        <taxon>Pichiales</taxon>
        <taxon>Pichiaceae</taxon>
        <taxon>Ogataea</taxon>
        <taxon>Ogataea/Candida clade</taxon>
    </lineage>
</organism>
<evidence type="ECO:0000313" key="2">
    <source>
        <dbReference type="Proteomes" id="UP001165101"/>
    </source>
</evidence>
<name>A0ACB5TL82_CANBO</name>
<dbReference type="Proteomes" id="UP001165101">
    <property type="component" value="Unassembled WGS sequence"/>
</dbReference>
<sequence>MSTAAKVDRLSTEEKNPRGIPKAKFIEKVEDFINPKTSSDADVSTFLSELETRLQQYKFMEESKRNTLRSLNTKIPDIKNNLSMVKFLKEKKEGKNGDDDDDDLDLDEDENTKGKIEVNYELNDTLYSTATVDTEKLDSVGLWLGANVMLEYPLDEAIDMLVERLKIAENSKKITLEDIEYLRENITTMEVNISRAYNWGVNLRKQKEKTTA</sequence>
<comment type="caution">
    <text evidence="1">The sequence shown here is derived from an EMBL/GenBank/DDBJ whole genome shotgun (WGS) entry which is preliminary data.</text>
</comment>
<accession>A0ACB5TL82</accession>
<reference evidence="1" key="1">
    <citation type="submission" date="2023-04" db="EMBL/GenBank/DDBJ databases">
        <title>Candida boidinii NBRC 1967.</title>
        <authorList>
            <person name="Ichikawa N."/>
            <person name="Sato H."/>
            <person name="Tonouchi N."/>
        </authorList>
    </citation>
    <scope>NUCLEOTIDE SEQUENCE</scope>
    <source>
        <strain evidence="1">NBRC 1967</strain>
    </source>
</reference>